<dbReference type="CDD" id="cd02440">
    <property type="entry name" value="AdoMet_MTases"/>
    <property type="match status" value="1"/>
</dbReference>
<dbReference type="GO" id="GO:0008168">
    <property type="term" value="F:methyltransferase activity"/>
    <property type="evidence" value="ECO:0007669"/>
    <property type="project" value="UniProtKB-KW"/>
</dbReference>
<sequence>MSSSTADDAERFEEIYRADQTARGLPASTPWDIGGPQPAVRRLVALGAIRGAVLDPGTGPGHHAIHFARHGFDTTGIDVSETAIERARANALAAGVTVDFRVGDAKTLDGFTACFDTVVDTAFYNTFGGDAQHEYLRALHRATRPGARLYMVEAADYNINGFFMPPAMSVDELRSGLAAGGWHIDYLGPTSYLVNVSAAGFAAQVERNPAAPPRIRAIAQRLAVIEPLMDGQLAHAPFWEVHATRID</sequence>
<evidence type="ECO:0000256" key="2">
    <source>
        <dbReference type="ARBA" id="ARBA00022679"/>
    </source>
</evidence>
<keyword evidence="2 5" id="KW-0808">Transferase</keyword>
<keyword evidence="1 5" id="KW-0489">Methyltransferase</keyword>
<organism evidence="5 6">
    <name type="scientific">Mycolicibacter kumamotonensis</name>
    <dbReference type="NCBI Taxonomy" id="354243"/>
    <lineage>
        <taxon>Bacteria</taxon>
        <taxon>Bacillati</taxon>
        <taxon>Actinomycetota</taxon>
        <taxon>Actinomycetes</taxon>
        <taxon>Mycobacteriales</taxon>
        <taxon>Mycobacteriaceae</taxon>
        <taxon>Mycolicibacter</taxon>
    </lineage>
</organism>
<proteinExistence type="predicted"/>
<dbReference type="OrthoDB" id="3825914at2"/>
<gene>
    <name evidence="5" type="ORF">GWR20_22550</name>
</gene>
<dbReference type="InterPro" id="IPR029063">
    <property type="entry name" value="SAM-dependent_MTases_sf"/>
</dbReference>
<feature type="domain" description="Methyltransferase" evidence="4">
    <location>
        <begin position="53"/>
        <end position="146"/>
    </location>
</feature>
<dbReference type="Gene3D" id="3.40.50.150">
    <property type="entry name" value="Vaccinia Virus protein VP39"/>
    <property type="match status" value="1"/>
</dbReference>
<dbReference type="Pfam" id="PF13649">
    <property type="entry name" value="Methyltransf_25"/>
    <property type="match status" value="1"/>
</dbReference>
<dbReference type="Proteomes" id="UP000466523">
    <property type="component" value="Unassembled WGS sequence"/>
</dbReference>
<evidence type="ECO:0000313" key="6">
    <source>
        <dbReference type="Proteomes" id="UP000466523"/>
    </source>
</evidence>
<evidence type="ECO:0000256" key="3">
    <source>
        <dbReference type="ARBA" id="ARBA00022691"/>
    </source>
</evidence>
<dbReference type="EMBL" id="JAACYR010000141">
    <property type="protein sequence ID" value="NDJ91888.1"/>
    <property type="molecule type" value="Genomic_DNA"/>
</dbReference>
<dbReference type="SUPFAM" id="SSF53335">
    <property type="entry name" value="S-adenosyl-L-methionine-dependent methyltransferases"/>
    <property type="match status" value="1"/>
</dbReference>
<dbReference type="AlphaFoldDB" id="A0A7K3LHN7"/>
<keyword evidence="3" id="KW-0949">S-adenosyl-L-methionine</keyword>
<protein>
    <submittedName>
        <fullName evidence="5">Class I SAM-dependent methyltransferase</fullName>
    </submittedName>
</protein>
<evidence type="ECO:0000313" key="5">
    <source>
        <dbReference type="EMBL" id="NDJ91888.1"/>
    </source>
</evidence>
<accession>A0A7K3LHN7</accession>
<dbReference type="GO" id="GO:0032259">
    <property type="term" value="P:methylation"/>
    <property type="evidence" value="ECO:0007669"/>
    <property type="project" value="UniProtKB-KW"/>
</dbReference>
<reference evidence="5 6" key="1">
    <citation type="submission" date="2020-01" db="EMBL/GenBank/DDBJ databases">
        <authorList>
            <person name="Sanchez-Estrada R."/>
            <person name="Gonzalez-Y-Merchand J.A."/>
            <person name="Rivera-Gutierrez S."/>
        </authorList>
    </citation>
    <scope>NUCLEOTIDE SEQUENCE [LARGE SCALE GENOMIC DNA]</scope>
    <source>
        <strain evidence="5 6">CST 7247</strain>
    </source>
</reference>
<comment type="caution">
    <text evidence="5">The sequence shown here is derived from an EMBL/GenBank/DDBJ whole genome shotgun (WGS) entry which is preliminary data.</text>
</comment>
<dbReference type="PANTHER" id="PTHR43464">
    <property type="entry name" value="METHYLTRANSFERASE"/>
    <property type="match status" value="1"/>
</dbReference>
<name>A0A7K3LHN7_9MYCO</name>
<evidence type="ECO:0000259" key="4">
    <source>
        <dbReference type="Pfam" id="PF13649"/>
    </source>
</evidence>
<dbReference type="PANTHER" id="PTHR43464:SF19">
    <property type="entry name" value="UBIQUINONE BIOSYNTHESIS O-METHYLTRANSFERASE, MITOCHONDRIAL"/>
    <property type="match status" value="1"/>
</dbReference>
<dbReference type="RefSeq" id="WP_109510917.1">
    <property type="nucleotide sequence ID" value="NZ_JAACYR010000141.1"/>
</dbReference>
<evidence type="ECO:0000256" key="1">
    <source>
        <dbReference type="ARBA" id="ARBA00022603"/>
    </source>
</evidence>
<dbReference type="InterPro" id="IPR041698">
    <property type="entry name" value="Methyltransf_25"/>
</dbReference>